<evidence type="ECO:0000313" key="2">
    <source>
        <dbReference type="Proteomes" id="UP000177565"/>
    </source>
</evidence>
<organism evidence="1 2">
    <name type="scientific">Candidatus Taylorbacteria bacterium RIFCSPHIGHO2_02_FULL_46_13</name>
    <dbReference type="NCBI Taxonomy" id="1802312"/>
    <lineage>
        <taxon>Bacteria</taxon>
        <taxon>Candidatus Tayloriibacteriota</taxon>
    </lineage>
</organism>
<dbReference type="EMBL" id="MHRQ01000029">
    <property type="protein sequence ID" value="OHA25957.1"/>
    <property type="molecule type" value="Genomic_DNA"/>
</dbReference>
<evidence type="ECO:0000313" key="1">
    <source>
        <dbReference type="EMBL" id="OHA25957.1"/>
    </source>
</evidence>
<name>A0A1G2MPY4_9BACT</name>
<gene>
    <name evidence="1" type="ORF">A3C06_01900</name>
</gene>
<protein>
    <recommendedName>
        <fullName evidence="3">Damage-inducible protein J</fullName>
    </recommendedName>
</protein>
<proteinExistence type="predicted"/>
<accession>A0A1G2MPY4</accession>
<comment type="caution">
    <text evidence="1">The sequence shown here is derived from an EMBL/GenBank/DDBJ whole genome shotgun (WGS) entry which is preliminary data.</text>
</comment>
<dbReference type="InterPro" id="IPR013321">
    <property type="entry name" value="Arc_rbn_hlx_hlx"/>
</dbReference>
<evidence type="ECO:0008006" key="3">
    <source>
        <dbReference type="Google" id="ProtNLM"/>
    </source>
</evidence>
<dbReference type="Proteomes" id="UP000177565">
    <property type="component" value="Unassembled WGS sequence"/>
</dbReference>
<sequence length="89" mass="9918">MKTQVNLKIDLDIKRKAQRTAKDLGLSLSSVVNASLKQFAKTGEFHVSVAPKMTAHLENLVTEAREDFKRGRVGGPFGTANDFLKYLNR</sequence>
<reference evidence="1 2" key="1">
    <citation type="journal article" date="2016" name="Nat. Commun.">
        <title>Thousands of microbial genomes shed light on interconnected biogeochemical processes in an aquifer system.</title>
        <authorList>
            <person name="Anantharaman K."/>
            <person name="Brown C.T."/>
            <person name="Hug L.A."/>
            <person name="Sharon I."/>
            <person name="Castelle C.J."/>
            <person name="Probst A.J."/>
            <person name="Thomas B.C."/>
            <person name="Singh A."/>
            <person name="Wilkins M.J."/>
            <person name="Karaoz U."/>
            <person name="Brodie E.L."/>
            <person name="Williams K.H."/>
            <person name="Hubbard S.S."/>
            <person name="Banfield J.F."/>
        </authorList>
    </citation>
    <scope>NUCLEOTIDE SEQUENCE [LARGE SCALE GENOMIC DNA]</scope>
</reference>
<dbReference type="GO" id="GO:0006355">
    <property type="term" value="P:regulation of DNA-templated transcription"/>
    <property type="evidence" value="ECO:0007669"/>
    <property type="project" value="InterPro"/>
</dbReference>
<dbReference type="Gene3D" id="1.10.1220.10">
    <property type="entry name" value="Met repressor-like"/>
    <property type="match status" value="1"/>
</dbReference>
<dbReference type="AlphaFoldDB" id="A0A1G2MPY4"/>